<feature type="region of interest" description="Disordered" evidence="7">
    <location>
        <begin position="287"/>
        <end position="308"/>
    </location>
</feature>
<dbReference type="VEuPathDB" id="FungiDB:LELG_04739"/>
<dbReference type="KEGG" id="lel:PVL30_005470"/>
<keyword evidence="3 6" id="KW-0863">Zinc-finger</keyword>
<dbReference type="GO" id="GO:0006457">
    <property type="term" value="P:protein folding"/>
    <property type="evidence" value="ECO:0007669"/>
    <property type="project" value="InterPro"/>
</dbReference>
<dbReference type="EMBL" id="CH981530">
    <property type="protein sequence ID" value="EDK46558.1"/>
    <property type="molecule type" value="Genomic_DNA"/>
</dbReference>
<feature type="domain" description="CR-type" evidence="8">
    <location>
        <begin position="63"/>
        <end position="145"/>
    </location>
</feature>
<proteinExistence type="predicted"/>
<evidence type="ECO:0000256" key="3">
    <source>
        <dbReference type="ARBA" id="ARBA00022771"/>
    </source>
</evidence>
<dbReference type="STRING" id="379508.A5E550"/>
<keyword evidence="5" id="KW-0143">Chaperone</keyword>
<keyword evidence="4 6" id="KW-0862">Zinc</keyword>
<dbReference type="CDD" id="cd10719">
    <property type="entry name" value="DnaJ_zf"/>
    <property type="match status" value="1"/>
</dbReference>
<evidence type="ECO:0000259" key="8">
    <source>
        <dbReference type="PROSITE" id="PS51188"/>
    </source>
</evidence>
<dbReference type="GeneID" id="5230969"/>
<dbReference type="PROSITE" id="PS51188">
    <property type="entry name" value="ZF_CR"/>
    <property type="match status" value="1"/>
</dbReference>
<organism evidence="9 10">
    <name type="scientific">Lodderomyces elongisporus (strain ATCC 11503 / CBS 2605 / JCM 1781 / NBRC 1676 / NRRL YB-4239)</name>
    <name type="common">Yeast</name>
    <name type="synonym">Saccharomyces elongisporus</name>
    <dbReference type="NCBI Taxonomy" id="379508"/>
    <lineage>
        <taxon>Eukaryota</taxon>
        <taxon>Fungi</taxon>
        <taxon>Dikarya</taxon>
        <taxon>Ascomycota</taxon>
        <taxon>Saccharomycotina</taxon>
        <taxon>Pichiomycetes</taxon>
        <taxon>Debaryomycetaceae</taxon>
        <taxon>Candida/Lodderomyces clade</taxon>
        <taxon>Lodderomyces</taxon>
    </lineage>
</organism>
<protein>
    <recommendedName>
        <fullName evidence="8">CR-type domain-containing protein</fullName>
    </recommendedName>
</protein>
<dbReference type="FunFam" id="2.10.230.10:FF:000001">
    <property type="entry name" value="DnaJ subfamily A member 2"/>
    <property type="match status" value="1"/>
</dbReference>
<evidence type="ECO:0000256" key="5">
    <source>
        <dbReference type="ARBA" id="ARBA00023186"/>
    </source>
</evidence>
<keyword evidence="1 6" id="KW-0479">Metal-binding</keyword>
<dbReference type="OrthoDB" id="550424at2759"/>
<dbReference type="eggNOG" id="KOG0712">
    <property type="taxonomic scope" value="Eukaryota"/>
</dbReference>
<evidence type="ECO:0000256" key="7">
    <source>
        <dbReference type="SAM" id="MobiDB-lite"/>
    </source>
</evidence>
<dbReference type="Gene3D" id="2.60.260.20">
    <property type="entry name" value="Urease metallochaperone UreE, N-terminal domain"/>
    <property type="match status" value="2"/>
</dbReference>
<evidence type="ECO:0000313" key="9">
    <source>
        <dbReference type="EMBL" id="EDK46558.1"/>
    </source>
</evidence>
<evidence type="ECO:0000256" key="6">
    <source>
        <dbReference type="PROSITE-ProRule" id="PRU00546"/>
    </source>
</evidence>
<sequence length="308" mass="33373">MIDLADPEGQPQQPVGFDFGDMFGNFFGGHGHGAGHGHGNGGLKRGANTQLDLNMGLKDFFNGRTVPFDVEMLNDCEKCLGTGSADGKRHVCSKCNGLGQITVHHQLAPGFAQQLRMVCDLCGGTGKTIASPCQSCSGAGAVRGKRHYDVYVHPGQPRGSRVVKEGEGDRNPQWVPGDLIIVFKEKLVESWGYRRVGDNLYRTEAVLMEEALNGGWERTIPFLGEDPDGDQDEEGVTKLTLKRQVGKGILDGEVEIIKGKGMPIMVEHDEEERFGDLFIEYKVIMAGGASPGSGNKSKKSKVVEKDEL</sequence>
<evidence type="ECO:0000256" key="4">
    <source>
        <dbReference type="ARBA" id="ARBA00022833"/>
    </source>
</evidence>
<keyword evidence="2" id="KW-0677">Repeat</keyword>
<dbReference type="InterPro" id="IPR044713">
    <property type="entry name" value="DNJA1/2-like"/>
</dbReference>
<dbReference type="PANTHER" id="PTHR43888">
    <property type="entry name" value="DNAJ-LIKE-2, ISOFORM A-RELATED"/>
    <property type="match status" value="1"/>
</dbReference>
<dbReference type="Gene3D" id="2.10.230.10">
    <property type="entry name" value="Heat shock protein DnaJ, cysteine-rich domain"/>
    <property type="match status" value="1"/>
</dbReference>
<name>A5E550_LODEL</name>
<keyword evidence="10" id="KW-1185">Reference proteome</keyword>
<dbReference type="Pfam" id="PF00684">
    <property type="entry name" value="DnaJ_CXXCXGXG"/>
    <property type="match status" value="1"/>
</dbReference>
<dbReference type="AlphaFoldDB" id="A5E550"/>
<dbReference type="Pfam" id="PF01556">
    <property type="entry name" value="DnaJ_C"/>
    <property type="match status" value="1"/>
</dbReference>
<dbReference type="InterPro" id="IPR008971">
    <property type="entry name" value="HSP40/DnaJ_pept-bd"/>
</dbReference>
<dbReference type="OMA" id="THTENWG"/>
<evidence type="ECO:0000313" key="10">
    <source>
        <dbReference type="Proteomes" id="UP000001996"/>
    </source>
</evidence>
<feature type="zinc finger region" description="CR-type" evidence="6">
    <location>
        <begin position="63"/>
        <end position="145"/>
    </location>
</feature>
<dbReference type="InterPro" id="IPR036410">
    <property type="entry name" value="HSP_DnaJ_Cys-rich_dom_sf"/>
</dbReference>
<dbReference type="HOGENOM" id="CLU_017633_0_2_1"/>
<reference evidence="9 10" key="1">
    <citation type="journal article" date="2009" name="Nature">
        <title>Evolution of pathogenicity and sexual reproduction in eight Candida genomes.</title>
        <authorList>
            <person name="Butler G."/>
            <person name="Rasmussen M.D."/>
            <person name="Lin M.F."/>
            <person name="Santos M.A."/>
            <person name="Sakthikumar S."/>
            <person name="Munro C.A."/>
            <person name="Rheinbay E."/>
            <person name="Grabherr M."/>
            <person name="Forche A."/>
            <person name="Reedy J.L."/>
            <person name="Agrafioti I."/>
            <person name="Arnaud M.B."/>
            <person name="Bates S."/>
            <person name="Brown A.J."/>
            <person name="Brunke S."/>
            <person name="Costanzo M.C."/>
            <person name="Fitzpatrick D.A."/>
            <person name="de Groot P.W."/>
            <person name="Harris D."/>
            <person name="Hoyer L.L."/>
            <person name="Hube B."/>
            <person name="Klis F.M."/>
            <person name="Kodira C."/>
            <person name="Lennard N."/>
            <person name="Logue M.E."/>
            <person name="Martin R."/>
            <person name="Neiman A.M."/>
            <person name="Nikolaou E."/>
            <person name="Quail M.A."/>
            <person name="Quinn J."/>
            <person name="Santos M.C."/>
            <person name="Schmitzberger F.F."/>
            <person name="Sherlock G."/>
            <person name="Shah P."/>
            <person name="Silverstein K.A."/>
            <person name="Skrzypek M.S."/>
            <person name="Soll D."/>
            <person name="Staggs R."/>
            <person name="Stansfield I."/>
            <person name="Stumpf M.P."/>
            <person name="Sudbery P.E."/>
            <person name="Srikantha T."/>
            <person name="Zeng Q."/>
            <person name="Berman J."/>
            <person name="Berriman M."/>
            <person name="Heitman J."/>
            <person name="Gow N.A."/>
            <person name="Lorenz M.C."/>
            <person name="Birren B.W."/>
            <person name="Kellis M."/>
            <person name="Cuomo C.A."/>
        </authorList>
    </citation>
    <scope>NUCLEOTIDE SEQUENCE [LARGE SCALE GENOMIC DNA]</scope>
    <source>
        <strain evidence="10">ATCC 11503 / BCRC 21390 / CBS 2605 / JCM 1781 / NBRC 1676 / NRRL YB-4239</strain>
    </source>
</reference>
<dbReference type="InterPro" id="IPR001305">
    <property type="entry name" value="HSP_DnaJ_Cys-rich_dom"/>
</dbReference>
<dbReference type="GO" id="GO:0030544">
    <property type="term" value="F:Hsp70 protein binding"/>
    <property type="evidence" value="ECO:0007669"/>
    <property type="project" value="InterPro"/>
</dbReference>
<evidence type="ECO:0000256" key="1">
    <source>
        <dbReference type="ARBA" id="ARBA00022723"/>
    </source>
</evidence>
<evidence type="ECO:0000256" key="2">
    <source>
        <dbReference type="ARBA" id="ARBA00022737"/>
    </source>
</evidence>
<dbReference type="SUPFAM" id="SSF57938">
    <property type="entry name" value="DnaJ/Hsp40 cysteine-rich domain"/>
    <property type="match status" value="1"/>
</dbReference>
<dbReference type="InParanoid" id="A5E550"/>
<gene>
    <name evidence="9" type="ORF">LELG_04739</name>
</gene>
<dbReference type="SUPFAM" id="SSF49493">
    <property type="entry name" value="HSP40/DnaJ peptide-binding domain"/>
    <property type="match status" value="2"/>
</dbReference>
<dbReference type="GO" id="GO:0008270">
    <property type="term" value="F:zinc ion binding"/>
    <property type="evidence" value="ECO:0007669"/>
    <property type="project" value="UniProtKB-KW"/>
</dbReference>
<accession>A5E550</accession>
<dbReference type="InterPro" id="IPR002939">
    <property type="entry name" value="DnaJ_C"/>
</dbReference>
<dbReference type="GO" id="GO:0051082">
    <property type="term" value="F:unfolded protein binding"/>
    <property type="evidence" value="ECO:0007669"/>
    <property type="project" value="InterPro"/>
</dbReference>
<dbReference type="Proteomes" id="UP000001996">
    <property type="component" value="Unassembled WGS sequence"/>
</dbReference>